<evidence type="ECO:0000256" key="4">
    <source>
        <dbReference type="ARBA" id="ARBA00022737"/>
    </source>
</evidence>
<dbReference type="InterPro" id="IPR046342">
    <property type="entry name" value="CBS_dom_sf"/>
</dbReference>
<dbReference type="Pfam" id="PF01595">
    <property type="entry name" value="CNNM"/>
    <property type="match status" value="1"/>
</dbReference>
<comment type="subcellular location">
    <subcellularLocation>
        <location evidence="1">Cell membrane</location>
        <topology evidence="1">Multi-pass membrane protein</topology>
    </subcellularLocation>
</comment>
<dbReference type="InterPro" id="IPR002550">
    <property type="entry name" value="CNNM"/>
</dbReference>
<dbReference type="Proteomes" id="UP000235584">
    <property type="component" value="Chromosome"/>
</dbReference>
<dbReference type="Pfam" id="PF00571">
    <property type="entry name" value="CBS"/>
    <property type="match status" value="1"/>
</dbReference>
<protein>
    <submittedName>
        <fullName evidence="7">HlyC/CorC family transporter</fullName>
    </submittedName>
</protein>
<dbReference type="PANTHER" id="PTHR43099:SF5">
    <property type="entry name" value="HLYC_CORC FAMILY TRANSPORTER"/>
    <property type="match status" value="1"/>
</dbReference>
<dbReference type="EMBL" id="CP025704">
    <property type="protein sequence ID" value="AUN99372.1"/>
    <property type="molecule type" value="Genomic_DNA"/>
</dbReference>
<keyword evidence="8" id="KW-1185">Reference proteome</keyword>
<dbReference type="InterPro" id="IPR051676">
    <property type="entry name" value="UPF0053_domain"/>
</dbReference>
<dbReference type="PROSITE" id="PS51371">
    <property type="entry name" value="CBS"/>
    <property type="match status" value="1"/>
</dbReference>
<dbReference type="RefSeq" id="WP_102244663.1">
    <property type="nucleotide sequence ID" value="NZ_CP025704.1"/>
</dbReference>
<dbReference type="CDD" id="cd04590">
    <property type="entry name" value="CBS_pair_CorC_HlyC_assoc"/>
    <property type="match status" value="1"/>
</dbReference>
<evidence type="ECO:0000256" key="2">
    <source>
        <dbReference type="ARBA" id="ARBA00022475"/>
    </source>
</evidence>
<dbReference type="KEGG" id="bsto:C0V70_14915"/>
<dbReference type="Gene3D" id="3.10.580.10">
    <property type="entry name" value="CBS-domain"/>
    <property type="match status" value="1"/>
</dbReference>
<evidence type="ECO:0000313" key="8">
    <source>
        <dbReference type="Proteomes" id="UP000235584"/>
    </source>
</evidence>
<dbReference type="InterPro" id="IPR044751">
    <property type="entry name" value="Ion_transp-like_CBS"/>
</dbReference>
<evidence type="ECO:0000256" key="1">
    <source>
        <dbReference type="ARBA" id="ARBA00004651"/>
    </source>
</evidence>
<dbReference type="PROSITE" id="PS51846">
    <property type="entry name" value="CNNM"/>
    <property type="match status" value="1"/>
</dbReference>
<organism evidence="7 8">
    <name type="scientific">Bacteriovorax stolpii</name>
    <name type="common">Bdellovibrio stolpii</name>
    <dbReference type="NCBI Taxonomy" id="960"/>
    <lineage>
        <taxon>Bacteria</taxon>
        <taxon>Pseudomonadati</taxon>
        <taxon>Bdellovibrionota</taxon>
        <taxon>Bacteriovoracia</taxon>
        <taxon>Bacteriovoracales</taxon>
        <taxon>Bacteriovoracaceae</taxon>
        <taxon>Bacteriovorax</taxon>
    </lineage>
</organism>
<dbReference type="SUPFAM" id="SSF54631">
    <property type="entry name" value="CBS-domain pair"/>
    <property type="match status" value="1"/>
</dbReference>
<evidence type="ECO:0000256" key="5">
    <source>
        <dbReference type="ARBA" id="ARBA00022989"/>
    </source>
</evidence>
<accession>A0A2K9NV31</accession>
<dbReference type="AlphaFoldDB" id="A0A2K9NV31"/>
<keyword evidence="2" id="KW-1003">Cell membrane</keyword>
<dbReference type="PANTHER" id="PTHR43099">
    <property type="entry name" value="UPF0053 PROTEIN YRKA"/>
    <property type="match status" value="1"/>
</dbReference>
<evidence type="ECO:0000256" key="6">
    <source>
        <dbReference type="ARBA" id="ARBA00023136"/>
    </source>
</evidence>
<keyword evidence="3" id="KW-0812">Transmembrane</keyword>
<keyword evidence="5" id="KW-1133">Transmembrane helix</keyword>
<name>A0A2K9NV31_BACTC</name>
<dbReference type="InterPro" id="IPR000644">
    <property type="entry name" value="CBS_dom"/>
</dbReference>
<proteinExistence type="predicted"/>
<sequence>MITIVIVCACLLLNAILSCAEMAFVTIDDKVLRKRVLSGDKTAAWIEEMAKSPERILSVVQIGITLVGAISGAVSGAGAEESLSPFFMRTFALSEHFAETLSIVVIVAPLTILSVVIGELVPKSLAIKFSMPIILALAPALRVAEKILGPLVSPMEKATDFILRLIMKSKPSTQEEAANDEISLKGLRKEYQEYFHNLLDLDAKQVESVMVPWEKVDKISSVATPEEVSLLILGTRRTRIPVVDANEVYGYLHSKEFVNLSQSGVGDNWLSFVRPIQSLSPDTKVLHALRTMQKKKAHFMIVGSLEAPLGIITLEDILEDVFGDFIDEDEDGKVKLFLRRSNLLKKF</sequence>
<evidence type="ECO:0000313" key="7">
    <source>
        <dbReference type="EMBL" id="AUN99372.1"/>
    </source>
</evidence>
<keyword evidence="6" id="KW-0472">Membrane</keyword>
<reference evidence="7 8" key="1">
    <citation type="submission" date="2018-01" db="EMBL/GenBank/DDBJ databases">
        <title>Complete genome sequence of Bacteriovorax stolpii DSM12778.</title>
        <authorList>
            <person name="Tang B."/>
            <person name="Chang J."/>
        </authorList>
    </citation>
    <scope>NUCLEOTIDE SEQUENCE [LARGE SCALE GENOMIC DNA]</scope>
    <source>
        <strain evidence="7 8">DSM 12778</strain>
    </source>
</reference>
<dbReference type="GO" id="GO:0005886">
    <property type="term" value="C:plasma membrane"/>
    <property type="evidence" value="ECO:0007669"/>
    <property type="project" value="UniProtKB-SubCell"/>
</dbReference>
<keyword evidence="4" id="KW-0677">Repeat</keyword>
<gene>
    <name evidence="7" type="ORF">C0V70_14915</name>
</gene>
<evidence type="ECO:0000256" key="3">
    <source>
        <dbReference type="ARBA" id="ARBA00022692"/>
    </source>
</evidence>